<evidence type="ECO:0000313" key="17">
    <source>
        <dbReference type="EMBL" id="RZD19069.1"/>
    </source>
</evidence>
<evidence type="ECO:0000256" key="9">
    <source>
        <dbReference type="ARBA" id="ARBA00022741"/>
    </source>
</evidence>
<dbReference type="SUPFAM" id="SSF53067">
    <property type="entry name" value="Actin-like ATPase domain"/>
    <property type="match status" value="2"/>
</dbReference>
<dbReference type="InterPro" id="IPR004619">
    <property type="entry name" value="Type_III_PanK"/>
</dbReference>
<keyword evidence="12 16" id="KW-0630">Potassium</keyword>
<comment type="catalytic activity">
    <reaction evidence="1 16">
        <text>(R)-pantothenate + ATP = (R)-4'-phosphopantothenate + ADP + H(+)</text>
        <dbReference type="Rhea" id="RHEA:16373"/>
        <dbReference type="ChEBI" id="CHEBI:10986"/>
        <dbReference type="ChEBI" id="CHEBI:15378"/>
        <dbReference type="ChEBI" id="CHEBI:29032"/>
        <dbReference type="ChEBI" id="CHEBI:30616"/>
        <dbReference type="ChEBI" id="CHEBI:456216"/>
        <dbReference type="EC" id="2.7.1.33"/>
    </reaction>
</comment>
<evidence type="ECO:0000256" key="10">
    <source>
        <dbReference type="ARBA" id="ARBA00022777"/>
    </source>
</evidence>
<comment type="cofactor">
    <cofactor evidence="16">
        <name>NH4(+)</name>
        <dbReference type="ChEBI" id="CHEBI:28938"/>
    </cofactor>
    <cofactor evidence="16">
        <name>K(+)</name>
        <dbReference type="ChEBI" id="CHEBI:29103"/>
    </cofactor>
    <text evidence="16">A monovalent cation. Ammonium or potassium.</text>
</comment>
<dbReference type="Proteomes" id="UP000319296">
    <property type="component" value="Unassembled WGS sequence"/>
</dbReference>
<comment type="similarity">
    <text evidence="14 16">Belongs to the type III pantothenate kinase family.</text>
</comment>
<evidence type="ECO:0000256" key="16">
    <source>
        <dbReference type="HAMAP-Rule" id="MF_01274"/>
    </source>
</evidence>
<dbReference type="GO" id="GO:0015937">
    <property type="term" value="P:coenzyme A biosynthetic process"/>
    <property type="evidence" value="ECO:0007669"/>
    <property type="project" value="UniProtKB-UniRule"/>
</dbReference>
<gene>
    <name evidence="16" type="primary">coaX</name>
    <name evidence="17" type="ORF">EVG15_02900</name>
</gene>
<dbReference type="GO" id="GO:0005524">
    <property type="term" value="F:ATP binding"/>
    <property type="evidence" value="ECO:0007669"/>
    <property type="project" value="UniProtKB-UniRule"/>
</dbReference>
<dbReference type="GO" id="GO:0046872">
    <property type="term" value="F:metal ion binding"/>
    <property type="evidence" value="ECO:0007669"/>
    <property type="project" value="UniProtKB-KW"/>
</dbReference>
<evidence type="ECO:0000256" key="4">
    <source>
        <dbReference type="ARBA" id="ARBA00005225"/>
    </source>
</evidence>
<evidence type="ECO:0000256" key="8">
    <source>
        <dbReference type="ARBA" id="ARBA00022679"/>
    </source>
</evidence>
<evidence type="ECO:0000256" key="3">
    <source>
        <dbReference type="ARBA" id="ARBA00004496"/>
    </source>
</evidence>
<proteinExistence type="inferred from homology"/>
<keyword evidence="8 16" id="KW-0808">Transferase</keyword>
<name>A0A519BPC7_9DELT</name>
<protein>
    <recommendedName>
        <fullName evidence="15 16">Type III pantothenate kinase</fullName>
        <ecNumber evidence="6 16">2.7.1.33</ecNumber>
    </recommendedName>
    <alternativeName>
        <fullName evidence="16">PanK-III</fullName>
    </alternativeName>
    <alternativeName>
        <fullName evidence="16">Pantothenic acid kinase</fullName>
    </alternativeName>
</protein>
<feature type="binding site" evidence="16">
    <location>
        <begin position="114"/>
        <end position="117"/>
    </location>
    <ligand>
        <name>substrate</name>
    </ligand>
</feature>
<comment type="pathway">
    <text evidence="4 16">Cofactor biosynthesis; coenzyme A biosynthesis; CoA from (R)-pantothenate: step 1/5.</text>
</comment>
<evidence type="ECO:0000256" key="14">
    <source>
        <dbReference type="ARBA" id="ARBA00038036"/>
    </source>
</evidence>
<keyword evidence="16" id="KW-0479">Metal-binding</keyword>
<keyword evidence="13 16" id="KW-0173">Coenzyme A biosynthesis</keyword>
<sequence>MFLSCDIGNTNTVLGIYKNLNGNYDDDEDIFKVYRISTPQMFSDKDIFYVLSKLFSDDGISINDVKNACISSVVPSQNKFYESFCKLLDCNAIFISSASKTDINILVENPEKLGSDRLVNAGYAYHLHKEFQIIVDIGTALTIDIIDENGNFKGGVIFPGIKTLAVCLNEKTAALPLVDLDAIIYNSDNDKNIITPIPSATTIPLIGNNTVKSIQSGLLYGTIFLIEGFIKEIQVQYNKKECKVIFTGGLSNIIADKCKIKGLKIIDDLWTIKGLKFLYHLNTF</sequence>
<evidence type="ECO:0000256" key="11">
    <source>
        <dbReference type="ARBA" id="ARBA00022840"/>
    </source>
</evidence>
<dbReference type="GO" id="GO:0005737">
    <property type="term" value="C:cytoplasm"/>
    <property type="evidence" value="ECO:0007669"/>
    <property type="project" value="UniProtKB-SubCell"/>
</dbReference>
<dbReference type="PANTHER" id="PTHR34265:SF1">
    <property type="entry name" value="TYPE III PANTOTHENATE KINASE"/>
    <property type="match status" value="1"/>
</dbReference>
<evidence type="ECO:0000256" key="5">
    <source>
        <dbReference type="ARBA" id="ARBA00011738"/>
    </source>
</evidence>
<dbReference type="HAMAP" id="MF_01274">
    <property type="entry name" value="Pantothen_kinase_3"/>
    <property type="match status" value="1"/>
</dbReference>
<dbReference type="GO" id="GO:0004594">
    <property type="term" value="F:pantothenate kinase activity"/>
    <property type="evidence" value="ECO:0007669"/>
    <property type="project" value="UniProtKB-UniRule"/>
</dbReference>
<dbReference type="Pfam" id="PF03309">
    <property type="entry name" value="Pan_kinase"/>
    <property type="match status" value="1"/>
</dbReference>
<keyword evidence="11 16" id="KW-0067">ATP-binding</keyword>
<evidence type="ECO:0000256" key="6">
    <source>
        <dbReference type="ARBA" id="ARBA00012102"/>
    </source>
</evidence>
<evidence type="ECO:0000313" key="18">
    <source>
        <dbReference type="Proteomes" id="UP000319296"/>
    </source>
</evidence>
<evidence type="ECO:0000256" key="12">
    <source>
        <dbReference type="ARBA" id="ARBA00022958"/>
    </source>
</evidence>
<comment type="cofactor">
    <cofactor evidence="2">
        <name>K(+)</name>
        <dbReference type="ChEBI" id="CHEBI:29103"/>
    </cofactor>
</comment>
<comment type="caution">
    <text evidence="17">The sequence shown here is derived from an EMBL/GenBank/DDBJ whole genome shotgun (WGS) entry which is preliminary data.</text>
</comment>
<feature type="binding site" evidence="16">
    <location>
        <position position="210"/>
    </location>
    <ligand>
        <name>substrate</name>
    </ligand>
</feature>
<evidence type="ECO:0000256" key="7">
    <source>
        <dbReference type="ARBA" id="ARBA00022490"/>
    </source>
</evidence>
<dbReference type="AlphaFoldDB" id="A0A519BPC7"/>
<dbReference type="PANTHER" id="PTHR34265">
    <property type="entry name" value="TYPE III PANTOTHENATE KINASE"/>
    <property type="match status" value="1"/>
</dbReference>
<comment type="function">
    <text evidence="16">Catalyzes the phosphorylation of pantothenate (Pan), the first step in CoA biosynthesis.</text>
</comment>
<dbReference type="Gene3D" id="3.30.420.40">
    <property type="match status" value="2"/>
</dbReference>
<dbReference type="EC" id="2.7.1.33" evidence="6 16"/>
<keyword evidence="7 16" id="KW-0963">Cytoplasm</keyword>
<dbReference type="EMBL" id="SGBB01000003">
    <property type="protein sequence ID" value="RZD19069.1"/>
    <property type="molecule type" value="Genomic_DNA"/>
</dbReference>
<feature type="active site" description="Proton acceptor" evidence="16">
    <location>
        <position position="116"/>
    </location>
</feature>
<reference evidence="17 18" key="1">
    <citation type="journal article" date="2019" name="ISME J.">
        <title>Insights into ecological role of a new deltaproteobacterial order Candidatus Acidulodesulfobacterales by metagenomics and metatranscriptomics.</title>
        <authorList>
            <person name="Tan S."/>
            <person name="Liu J."/>
            <person name="Fang Y."/>
            <person name="Hedlund B.P."/>
            <person name="Lian Z.H."/>
            <person name="Huang L.Y."/>
            <person name="Li J.T."/>
            <person name="Huang L.N."/>
            <person name="Li W.J."/>
            <person name="Jiang H.C."/>
            <person name="Dong H.L."/>
            <person name="Shu W.S."/>
        </authorList>
    </citation>
    <scope>NUCLEOTIDE SEQUENCE [LARGE SCALE GENOMIC DNA]</scope>
    <source>
        <strain evidence="17">AP1</strain>
    </source>
</reference>
<dbReference type="InterPro" id="IPR043129">
    <property type="entry name" value="ATPase_NBD"/>
</dbReference>
<evidence type="ECO:0000256" key="15">
    <source>
        <dbReference type="ARBA" id="ARBA00040883"/>
    </source>
</evidence>
<comment type="subunit">
    <text evidence="5 16">Homodimer.</text>
</comment>
<dbReference type="UniPathway" id="UPA00241">
    <property type="reaction ID" value="UER00352"/>
</dbReference>
<accession>A0A519BPC7</accession>
<evidence type="ECO:0000256" key="1">
    <source>
        <dbReference type="ARBA" id="ARBA00001206"/>
    </source>
</evidence>
<keyword evidence="9 16" id="KW-0547">Nucleotide-binding</keyword>
<comment type="caution">
    <text evidence="16">Lacks conserved residue(s) required for the propagation of feature annotation.</text>
</comment>
<evidence type="ECO:0000256" key="13">
    <source>
        <dbReference type="ARBA" id="ARBA00022993"/>
    </source>
</evidence>
<evidence type="ECO:0000256" key="2">
    <source>
        <dbReference type="ARBA" id="ARBA00001958"/>
    </source>
</evidence>
<feature type="binding site" evidence="16">
    <location>
        <position position="139"/>
    </location>
    <ligand>
        <name>ATP</name>
        <dbReference type="ChEBI" id="CHEBI:30616"/>
    </ligand>
</feature>
<feature type="binding site" evidence="16">
    <location>
        <begin position="6"/>
        <end position="13"/>
    </location>
    <ligand>
        <name>ATP</name>
        <dbReference type="ChEBI" id="CHEBI:30616"/>
    </ligand>
</feature>
<dbReference type="CDD" id="cd24015">
    <property type="entry name" value="ASKHA_NBD_PanK-III"/>
    <property type="match status" value="1"/>
</dbReference>
<keyword evidence="10 16" id="KW-0418">Kinase</keyword>
<dbReference type="NCBIfam" id="TIGR00671">
    <property type="entry name" value="baf"/>
    <property type="match status" value="1"/>
</dbReference>
<feature type="binding site" evidence="16">
    <location>
        <position position="136"/>
    </location>
    <ligand>
        <name>K(+)</name>
        <dbReference type="ChEBI" id="CHEBI:29103"/>
    </ligand>
</feature>
<organism evidence="17 18">
    <name type="scientific">Candidatus Acididesulfobacter diazotrophicus</name>
    <dbReference type="NCBI Taxonomy" id="2597226"/>
    <lineage>
        <taxon>Bacteria</taxon>
        <taxon>Deltaproteobacteria</taxon>
        <taxon>Candidatus Acidulodesulfobacterales</taxon>
        <taxon>Candidatus Acididesulfobacter</taxon>
    </lineage>
</organism>
<comment type="subcellular location">
    <subcellularLocation>
        <location evidence="3 16">Cytoplasm</location>
    </subcellularLocation>
</comment>